<organism evidence="2 3">
    <name type="scientific">Peltaster fructicola</name>
    <dbReference type="NCBI Taxonomy" id="286661"/>
    <lineage>
        <taxon>Eukaryota</taxon>
        <taxon>Fungi</taxon>
        <taxon>Dikarya</taxon>
        <taxon>Ascomycota</taxon>
        <taxon>Pezizomycotina</taxon>
        <taxon>Dothideomycetes</taxon>
        <taxon>Dothideomycetes incertae sedis</taxon>
        <taxon>Peltaster</taxon>
    </lineage>
</organism>
<accession>A0A6H0XVK7</accession>
<dbReference type="Pfam" id="PF12689">
    <property type="entry name" value="Acid_PPase"/>
    <property type="match status" value="1"/>
</dbReference>
<gene>
    <name evidence="2" type="ORF">AMS68_004208</name>
</gene>
<dbReference type="SUPFAM" id="SSF56784">
    <property type="entry name" value="HAD-like"/>
    <property type="match status" value="1"/>
</dbReference>
<evidence type="ECO:0000313" key="3">
    <source>
        <dbReference type="Proteomes" id="UP000503462"/>
    </source>
</evidence>
<dbReference type="SFLD" id="SFLDG01131">
    <property type="entry name" value="C1.5.2:_MDP_Like"/>
    <property type="match status" value="1"/>
</dbReference>
<feature type="region of interest" description="Disordered" evidence="1">
    <location>
        <begin position="1"/>
        <end position="25"/>
    </location>
</feature>
<proteinExistence type="predicted"/>
<keyword evidence="3" id="KW-1185">Reference proteome</keyword>
<dbReference type="NCBIfam" id="TIGR01681">
    <property type="entry name" value="HAD-SF-IIIC"/>
    <property type="match status" value="1"/>
</dbReference>
<dbReference type="OrthoDB" id="2865258at2759"/>
<name>A0A6H0XVK7_9PEZI</name>
<dbReference type="Proteomes" id="UP000503462">
    <property type="component" value="Chromosome 3"/>
</dbReference>
<protein>
    <recommendedName>
        <fullName evidence="4">Magnesium-dependent phosphatase-1</fullName>
    </recommendedName>
</protein>
<dbReference type="NCBIfam" id="TIGR01685">
    <property type="entry name" value="MDP-1"/>
    <property type="match status" value="1"/>
</dbReference>
<dbReference type="PANTHER" id="PTHR17901">
    <property type="entry name" value="MAGNESIUM-DEPENDENT PHOSPHATASE 1 MDP1"/>
    <property type="match status" value="1"/>
</dbReference>
<evidence type="ECO:0000313" key="2">
    <source>
        <dbReference type="EMBL" id="QIW98690.1"/>
    </source>
</evidence>
<dbReference type="EMBL" id="CP051141">
    <property type="protein sequence ID" value="QIW98690.1"/>
    <property type="molecule type" value="Genomic_DNA"/>
</dbReference>
<dbReference type="FunFam" id="3.40.50.1000:FF:000155">
    <property type="entry name" value="Putative magnesium dependent phosphatase"/>
    <property type="match status" value="1"/>
</dbReference>
<evidence type="ECO:0008006" key="4">
    <source>
        <dbReference type="Google" id="ProtNLM"/>
    </source>
</evidence>
<dbReference type="SFLD" id="SFLDG01129">
    <property type="entry name" value="C1.5:_HAD__Beta-PGM__Phosphata"/>
    <property type="match status" value="1"/>
</dbReference>
<dbReference type="Gene3D" id="3.40.50.1000">
    <property type="entry name" value="HAD superfamily/HAD-like"/>
    <property type="match status" value="1"/>
</dbReference>
<dbReference type="InterPro" id="IPR023214">
    <property type="entry name" value="HAD_sf"/>
</dbReference>
<dbReference type="InterPro" id="IPR036412">
    <property type="entry name" value="HAD-like_sf"/>
</dbReference>
<dbReference type="SFLD" id="SFLDS00003">
    <property type="entry name" value="Haloacid_Dehalogenase"/>
    <property type="match status" value="1"/>
</dbReference>
<dbReference type="AlphaFoldDB" id="A0A6H0XVK7"/>
<dbReference type="GO" id="GO:0003993">
    <property type="term" value="F:acid phosphatase activity"/>
    <property type="evidence" value="ECO:0007669"/>
    <property type="project" value="TreeGrafter"/>
</dbReference>
<dbReference type="PANTHER" id="PTHR17901:SF14">
    <property type="entry name" value="MAGNESIUM-DEPENDENT PHOSPHATASE 1"/>
    <property type="match status" value="1"/>
</dbReference>
<dbReference type="InterPro" id="IPR010036">
    <property type="entry name" value="MDP_1_eu_arc"/>
</dbReference>
<dbReference type="InterPro" id="IPR010033">
    <property type="entry name" value="HAD_SF_ppase_IIIC"/>
</dbReference>
<sequence length="211" mass="23558">MTRSKAATAPDDTSPVTNPAVSTPAPATFTDGLPLPRMIVFDLDYTLWPFWVDTHVTRPFKKTADGLAVKDRYGQNCGFYNDVAGILCACKDANITLGVASRTSAPREARELLDLLVIPKTSTVDAPNAFSMFDHTEMYPDTKITHFKSLKKKSALPYEEMLFFDDEARNKNVESLGVVMYLVRDGVTSSEIDNGVKEWRKRNGRTKQENL</sequence>
<evidence type="ECO:0000256" key="1">
    <source>
        <dbReference type="SAM" id="MobiDB-lite"/>
    </source>
</evidence>
<reference evidence="2 3" key="1">
    <citation type="journal article" date="2016" name="Sci. Rep.">
        <title>Peltaster fructicola genome reveals evolution from an invasive phytopathogen to an ectophytic parasite.</title>
        <authorList>
            <person name="Xu C."/>
            <person name="Chen H."/>
            <person name="Gleason M.L."/>
            <person name="Xu J.R."/>
            <person name="Liu H."/>
            <person name="Zhang R."/>
            <person name="Sun G."/>
        </authorList>
    </citation>
    <scope>NUCLEOTIDE SEQUENCE [LARGE SCALE GENOMIC DNA]</scope>
    <source>
        <strain evidence="2 3">LNHT1506</strain>
    </source>
</reference>